<dbReference type="PANTHER" id="PTHR11403">
    <property type="entry name" value="CYTOCHROME C OXIDASE SUBUNIT III"/>
    <property type="match status" value="1"/>
</dbReference>
<dbReference type="InterPro" id="IPR033945">
    <property type="entry name" value="Cyt_c_oxase_su3_dom"/>
</dbReference>
<dbReference type="GO" id="GO:0005739">
    <property type="term" value="C:mitochondrion"/>
    <property type="evidence" value="ECO:0007669"/>
    <property type="project" value="TreeGrafter"/>
</dbReference>
<proteinExistence type="inferred from homology"/>
<comment type="function">
    <text evidence="8">Component of the cytochrome c oxidase, the last enzyme in the mitochondrial electron transport chain which drives oxidative phosphorylation. The respiratory chain contains 3 multisubunit complexes succinate dehydrogenase (complex II, CII), ubiquinol-cytochrome c oxidoreductase (cytochrome b-c1 complex, complex III, CIII) and cytochrome c oxidase (complex IV, CIV), that cooperate to transfer electrons derived from NADH and succinate to molecular oxygen, creating an electrochemical gradient over the inner membrane that drives transmembrane transport and the ATP synthase. Cytochrome c oxidase is the component of the respiratory chain that catalyzes the reduction of oxygen to water. Electrons originating from reduced cytochrome c in the intermembrane space (IMS) are transferred via the dinuclear copper A center (CU(A)) of subunit 2 and heme A of subunit 1 to the active site in subunit 1, a binuclear center (BNC) formed by heme A3 and copper B (CU(B)). The BNC reduces molecular oxygen to 2 water molecules using 4 electrons from cytochrome c in the IMS and 4 protons from the mitochondrial matrix.</text>
</comment>
<evidence type="ECO:0000256" key="4">
    <source>
        <dbReference type="ARBA" id="ARBA00022692"/>
    </source>
</evidence>
<feature type="transmembrane region" description="Helical" evidence="9">
    <location>
        <begin position="190"/>
        <end position="215"/>
    </location>
</feature>
<feature type="transmembrane region" description="Helical" evidence="9">
    <location>
        <begin position="162"/>
        <end position="178"/>
    </location>
</feature>
<reference evidence="11" key="2">
    <citation type="submission" date="2014-04" db="EMBL/GenBank/DDBJ databases">
        <authorList>
            <person name="Yuan M.-L."/>
            <person name="Zhang Q.-L."/>
        </authorList>
    </citation>
    <scope>NUCLEOTIDE SEQUENCE</scope>
</reference>
<gene>
    <name evidence="11" type="primary">cox3</name>
</gene>
<dbReference type="Pfam" id="PF00510">
    <property type="entry name" value="COX3"/>
    <property type="match status" value="1"/>
</dbReference>
<evidence type="ECO:0000259" key="10">
    <source>
        <dbReference type="PROSITE" id="PS50253"/>
    </source>
</evidence>
<accession>A0A068EWV2</accession>
<protein>
    <recommendedName>
        <fullName evidence="3 8">Cytochrome c oxidase subunit 3</fullName>
    </recommendedName>
</protein>
<geneLocation type="mitochondrion" evidence="11"/>
<dbReference type="Gene3D" id="1.10.287.70">
    <property type="match status" value="1"/>
</dbReference>
<feature type="transmembrane region" description="Helical" evidence="9">
    <location>
        <begin position="39"/>
        <end position="57"/>
    </location>
</feature>
<reference evidence="11" key="1">
    <citation type="journal article" date="2014" name="Mitochondrial DNA">
        <title>The complete mitochondrial genome of Poratrioza sinica (Insecta: Hemiptera: Psyllidae).</title>
        <authorList>
            <person name="Zhang Q.L."/>
            <person name="Guo Z.L."/>
            <person name="Yuan M.L."/>
        </authorList>
    </citation>
    <scope>NUCLEOTIDE SEQUENCE</scope>
</reference>
<evidence type="ECO:0000256" key="5">
    <source>
        <dbReference type="ARBA" id="ARBA00022967"/>
    </source>
</evidence>
<keyword evidence="5" id="KW-1278">Translocase</keyword>
<dbReference type="FunFam" id="1.20.120.80:FF:000002">
    <property type="entry name" value="Cytochrome c oxidase subunit 3"/>
    <property type="match status" value="1"/>
</dbReference>
<evidence type="ECO:0000256" key="2">
    <source>
        <dbReference type="ARBA" id="ARBA00010581"/>
    </source>
</evidence>
<dbReference type="InterPro" id="IPR035973">
    <property type="entry name" value="Cyt_c_oxidase_su3-like_sf"/>
</dbReference>
<dbReference type="GO" id="GO:0016020">
    <property type="term" value="C:membrane"/>
    <property type="evidence" value="ECO:0007669"/>
    <property type="project" value="UniProtKB-SubCell"/>
</dbReference>
<dbReference type="GO" id="GO:0004129">
    <property type="term" value="F:cytochrome-c oxidase activity"/>
    <property type="evidence" value="ECO:0007669"/>
    <property type="project" value="InterPro"/>
</dbReference>
<evidence type="ECO:0000256" key="8">
    <source>
        <dbReference type="RuleBase" id="RU003375"/>
    </source>
</evidence>
<dbReference type="AlphaFoldDB" id="A0A068EWV2"/>
<keyword evidence="6 9" id="KW-1133">Transmembrane helix</keyword>
<keyword evidence="7 9" id="KW-0472">Membrane</keyword>
<dbReference type="GeneID" id="19908975"/>
<dbReference type="EMBL" id="KJ650081">
    <property type="protein sequence ID" value="AID54943.1"/>
    <property type="molecule type" value="Genomic_DNA"/>
</dbReference>
<sequence length="260" mass="30658">MKKNHQFHLVDPSPWPLIVSFVIMNYTSSSIMFFNNKTVVPMTINLMLISWIMFIWWRDIQRESTFQGFHTSNVSLSMKYGMMLFITSEVLFFISFFWSLFHHSLSPNHEMGLAWPPLNIETFNPMNIPLMNTLILLSSGISVHWTHSSLCSNNYTQTKKSLAITILLGMYFSLLQLYEYKSSPFCISDSVYGSTFFVTTGFHGIHVMIGTMFLAHSYLRLQKIHFSKTHHLGMELSIWYWHFVDVVWLFLYMSMYWWGK</sequence>
<dbReference type="PROSITE" id="PS50253">
    <property type="entry name" value="COX3"/>
    <property type="match status" value="1"/>
</dbReference>
<dbReference type="GO" id="GO:0006123">
    <property type="term" value="P:mitochondrial electron transport, cytochrome c to oxygen"/>
    <property type="evidence" value="ECO:0007669"/>
    <property type="project" value="TreeGrafter"/>
</dbReference>
<dbReference type="InterPro" id="IPR013833">
    <property type="entry name" value="Cyt_c_oxidase_su3_a-hlx"/>
</dbReference>
<feature type="transmembrane region" description="Helical" evidence="9">
    <location>
        <begin position="236"/>
        <end position="258"/>
    </location>
</feature>
<keyword evidence="4 8" id="KW-0812">Transmembrane</keyword>
<comment type="similarity">
    <text evidence="2 8">Belongs to the cytochrome c oxidase subunit 3 family.</text>
</comment>
<feature type="transmembrane region" description="Helical" evidence="9">
    <location>
        <begin position="78"/>
        <end position="101"/>
    </location>
</feature>
<organism evidence="11">
    <name type="scientific">Paratrioza sinica</name>
    <dbReference type="NCBI Taxonomy" id="1511640"/>
    <lineage>
        <taxon>Eukaryota</taxon>
        <taxon>Metazoa</taxon>
        <taxon>Ecdysozoa</taxon>
        <taxon>Arthropoda</taxon>
        <taxon>Hexapoda</taxon>
        <taxon>Insecta</taxon>
        <taxon>Pterygota</taxon>
        <taxon>Neoptera</taxon>
        <taxon>Paraneoptera</taxon>
        <taxon>Hemiptera</taxon>
        <taxon>Sternorrhyncha</taxon>
        <taxon>Psylloidea</taxon>
        <taxon>Triozidae</taxon>
        <taxon>Paratrioza</taxon>
    </lineage>
</organism>
<dbReference type="PANTHER" id="PTHR11403:SF7">
    <property type="entry name" value="CYTOCHROME C OXIDASE SUBUNIT 3"/>
    <property type="match status" value="1"/>
</dbReference>
<feature type="transmembrane region" description="Helical" evidence="9">
    <location>
        <begin position="12"/>
        <end position="33"/>
    </location>
</feature>
<name>A0A068EWV2_9HEMI</name>
<keyword evidence="8 11" id="KW-0496">Mitochondrion</keyword>
<evidence type="ECO:0000256" key="9">
    <source>
        <dbReference type="SAM" id="Phobius"/>
    </source>
</evidence>
<dbReference type="SUPFAM" id="SSF81452">
    <property type="entry name" value="Cytochrome c oxidase subunit III-like"/>
    <property type="match status" value="1"/>
</dbReference>
<evidence type="ECO:0000256" key="7">
    <source>
        <dbReference type="ARBA" id="ARBA00023136"/>
    </source>
</evidence>
<dbReference type="InterPro" id="IPR024791">
    <property type="entry name" value="Cyt_c/ubiquinol_Oxase_su3"/>
</dbReference>
<dbReference type="RefSeq" id="YP_009048853.1">
    <property type="nucleotide sequence ID" value="NC_024577.1"/>
</dbReference>
<comment type="subcellular location">
    <subcellularLocation>
        <location evidence="1">Membrane</location>
        <topology evidence="1">Multi-pass membrane protein</topology>
    </subcellularLocation>
</comment>
<dbReference type="CDD" id="cd01665">
    <property type="entry name" value="Cyt_c_Oxidase_III"/>
    <property type="match status" value="1"/>
</dbReference>
<dbReference type="InterPro" id="IPR000298">
    <property type="entry name" value="Cyt_c_oxidase-like_su3"/>
</dbReference>
<evidence type="ECO:0000256" key="6">
    <source>
        <dbReference type="ARBA" id="ARBA00022989"/>
    </source>
</evidence>
<feature type="domain" description="Heme-copper oxidase subunit III family profile" evidence="10">
    <location>
        <begin position="3"/>
        <end position="260"/>
    </location>
</feature>
<evidence type="ECO:0000313" key="11">
    <source>
        <dbReference type="EMBL" id="AID54943.1"/>
    </source>
</evidence>
<evidence type="ECO:0000256" key="3">
    <source>
        <dbReference type="ARBA" id="ARBA00015944"/>
    </source>
</evidence>
<evidence type="ECO:0000256" key="1">
    <source>
        <dbReference type="ARBA" id="ARBA00004141"/>
    </source>
</evidence>
<dbReference type="Gene3D" id="1.20.120.80">
    <property type="entry name" value="Cytochrome c oxidase, subunit III, four-helix bundle"/>
    <property type="match status" value="1"/>
</dbReference>
<dbReference type="CTD" id="4514"/>